<reference evidence="3" key="1">
    <citation type="journal article" date="2008" name="Genome Res.">
        <title>The genome of Pelotomaculum thermopropionicum reveals niche-associated evolution in anaerobic microbiota.</title>
        <authorList>
            <person name="Kosaka T."/>
            <person name="Kato S."/>
            <person name="Shimoyama T."/>
            <person name="Ishii S."/>
            <person name="Abe T."/>
            <person name="Watanabe K."/>
        </authorList>
    </citation>
    <scope>NUCLEOTIDE SEQUENCE [LARGE SCALE GENOMIC DNA]</scope>
    <source>
        <strain evidence="3">DSM 13744 / JCM 10971 / SI</strain>
    </source>
</reference>
<gene>
    <name evidence="2" type="ordered locus">PTH_1154</name>
</gene>
<keyword evidence="1" id="KW-1133">Transmembrane helix</keyword>
<evidence type="ECO:0000256" key="1">
    <source>
        <dbReference type="SAM" id="Phobius"/>
    </source>
</evidence>
<sequence length="434" mass="46791">MKEKRIEVCIIRLVPKCEELRKAGILLMRSFLLRFVPAFFILMLFLFPCAAKTKNCQAGASEAVYLEWENLLGGREADRCFDARMTGDGGFIAVGETASCYLHGNGGNDVLVIRLDPAGRLLWQKAIGGTGNDSGMSVRQTDDGGYIIAGATRSAGSSKDSEAYLLKIDASGQRQWEKRYGGPGEDCLCWVEQTSDGGFVAAGSTSSSGAGDFDIYLIRTDRSGRLLWEQTFGSPDTDQGACVVEAPGGGYVVAGRAFSPANGGYDVLLAKTDESGRKEWERTFGGKGWDIAEWLAPTEDGGYVLTGRTSSFNDGAFAVYLAKIGAGGTPEWERAFAGGWGAGKSVQQTGDGGYLVAGWTDSGSETQARIIKTDPDGNPTRDLKYGNSKFSREFSFYPAGNGEYIIAGWWAEPLRNNQYQSDGIQAYLARLKAF</sequence>
<keyword evidence="3" id="KW-1185">Reference proteome</keyword>
<name>A5D362_PELTS</name>
<dbReference type="STRING" id="370438.PTH_1154"/>
<protein>
    <submittedName>
        <fullName evidence="2">Hypothetical membrane protein</fullName>
    </submittedName>
</protein>
<dbReference type="PANTHER" id="PTHR42754">
    <property type="entry name" value="ENDOGLUCANASE"/>
    <property type="match status" value="1"/>
</dbReference>
<dbReference type="PRINTS" id="PR00313">
    <property type="entry name" value="CABNDNGRPT"/>
</dbReference>
<feature type="transmembrane region" description="Helical" evidence="1">
    <location>
        <begin position="31"/>
        <end position="48"/>
    </location>
</feature>
<evidence type="ECO:0000313" key="3">
    <source>
        <dbReference type="Proteomes" id="UP000006556"/>
    </source>
</evidence>
<dbReference type="InterPro" id="IPR011047">
    <property type="entry name" value="Quinoprotein_ADH-like_sf"/>
</dbReference>
<dbReference type="Proteomes" id="UP000006556">
    <property type="component" value="Chromosome"/>
</dbReference>
<dbReference type="KEGG" id="pth:PTH_1154"/>
<dbReference type="SUPFAM" id="SSF50998">
    <property type="entry name" value="Quinoprotein alcohol dehydrogenase-like"/>
    <property type="match status" value="1"/>
</dbReference>
<dbReference type="EMBL" id="AP009389">
    <property type="protein sequence ID" value="BAF59335.1"/>
    <property type="molecule type" value="Genomic_DNA"/>
</dbReference>
<dbReference type="AlphaFoldDB" id="A5D362"/>
<dbReference type="eggNOG" id="COG1520">
    <property type="taxonomic scope" value="Bacteria"/>
</dbReference>
<accession>A5D362</accession>
<proteinExistence type="predicted"/>
<evidence type="ECO:0000313" key="2">
    <source>
        <dbReference type="EMBL" id="BAF59335.1"/>
    </source>
</evidence>
<keyword evidence="1" id="KW-0812">Transmembrane</keyword>
<dbReference type="PANTHER" id="PTHR42754:SF1">
    <property type="entry name" value="LIPOPROTEIN"/>
    <property type="match status" value="1"/>
</dbReference>
<organism evidence="2 3">
    <name type="scientific">Pelotomaculum thermopropionicum (strain DSM 13744 / JCM 10971 / SI)</name>
    <dbReference type="NCBI Taxonomy" id="370438"/>
    <lineage>
        <taxon>Bacteria</taxon>
        <taxon>Bacillati</taxon>
        <taxon>Bacillota</taxon>
        <taxon>Clostridia</taxon>
        <taxon>Eubacteriales</taxon>
        <taxon>Desulfotomaculaceae</taxon>
        <taxon>Pelotomaculum</taxon>
    </lineage>
</organism>
<keyword evidence="1" id="KW-0472">Membrane</keyword>
<dbReference type="HOGENOM" id="CLU_035227_0_0_9"/>